<evidence type="ECO:0000256" key="7">
    <source>
        <dbReference type="ARBA" id="ARBA00022846"/>
    </source>
</evidence>
<reference evidence="13" key="3">
    <citation type="submission" date="2025-08" db="UniProtKB">
        <authorList>
            <consortium name="Ensembl"/>
        </authorList>
    </citation>
    <scope>IDENTIFICATION</scope>
</reference>
<dbReference type="AlphaFoldDB" id="A0A3B1IRB0"/>
<comment type="similarity">
    <text evidence="10">Belongs to the DNAAF19/PR46b family.</text>
</comment>
<evidence type="ECO:0000259" key="11">
    <source>
        <dbReference type="Pfam" id="PF13877"/>
    </source>
</evidence>
<comment type="subunit">
    <text evidence="4">Homodimer.</text>
</comment>
<dbReference type="Pfam" id="PF13877">
    <property type="entry name" value="RPAP3_C"/>
    <property type="match status" value="1"/>
</dbReference>
<dbReference type="GO" id="GO:0090660">
    <property type="term" value="P:cerebrospinal fluid circulation"/>
    <property type="evidence" value="ECO:0007669"/>
    <property type="project" value="Ensembl"/>
</dbReference>
<dbReference type="PANTHER" id="PTHR28572">
    <property type="entry name" value="COILED-COIL DOMAIN-CONTAINING PROTEIN 103"/>
    <property type="match status" value="1"/>
</dbReference>
<dbReference type="GO" id="GO:0031514">
    <property type="term" value="C:motile cilium"/>
    <property type="evidence" value="ECO:0007669"/>
    <property type="project" value="UniProtKB-SubCell"/>
</dbReference>
<evidence type="ECO:0000256" key="9">
    <source>
        <dbReference type="ARBA" id="ARBA00023273"/>
    </source>
</evidence>
<dbReference type="PANTHER" id="PTHR28572:SF1">
    <property type="entry name" value="COILED-COIL DOMAIN-CONTAINING PROTEIN 103"/>
    <property type="match status" value="1"/>
</dbReference>
<dbReference type="GO" id="GO:0003146">
    <property type="term" value="P:heart jogging"/>
    <property type="evidence" value="ECO:0007669"/>
    <property type="project" value="Ensembl"/>
</dbReference>
<evidence type="ECO:0000256" key="8">
    <source>
        <dbReference type="ARBA" id="ARBA00023069"/>
    </source>
</evidence>
<dbReference type="Bgee" id="ENSAMXG00000031189">
    <property type="expression patterns" value="Expressed in testis and 7 other cell types or tissues"/>
</dbReference>
<evidence type="ECO:0000259" key="12">
    <source>
        <dbReference type="Pfam" id="PF15867"/>
    </source>
</evidence>
<evidence type="ECO:0000256" key="3">
    <source>
        <dbReference type="ARBA" id="ARBA00004496"/>
    </source>
</evidence>
<dbReference type="FunCoup" id="A0A3B1IRB0">
    <property type="interactions" value="27"/>
</dbReference>
<feature type="domain" description="Dynein attachment factor N-terminal" evidence="12">
    <location>
        <begin position="7"/>
        <end position="74"/>
    </location>
</feature>
<keyword evidence="14" id="KW-1185">Reference proteome</keyword>
<dbReference type="GeneTree" id="ENSGT00390000004038"/>
<dbReference type="GO" id="GO:0036159">
    <property type="term" value="P:inner dynein arm assembly"/>
    <property type="evidence" value="ECO:0007669"/>
    <property type="project" value="TreeGrafter"/>
</dbReference>
<evidence type="ECO:0000256" key="4">
    <source>
        <dbReference type="ARBA" id="ARBA00011738"/>
    </source>
</evidence>
<dbReference type="Pfam" id="PF15867">
    <property type="entry name" value="Dynein_attach_N"/>
    <property type="match status" value="1"/>
</dbReference>
<evidence type="ECO:0000256" key="5">
    <source>
        <dbReference type="ARBA" id="ARBA00022490"/>
    </source>
</evidence>
<dbReference type="GO" id="GO:0005576">
    <property type="term" value="C:extracellular region"/>
    <property type="evidence" value="ECO:0007669"/>
    <property type="project" value="GOC"/>
</dbReference>
<evidence type="ECO:0000256" key="6">
    <source>
        <dbReference type="ARBA" id="ARBA00022794"/>
    </source>
</evidence>
<dbReference type="GO" id="GO:0001947">
    <property type="term" value="P:heart looping"/>
    <property type="evidence" value="ECO:0007669"/>
    <property type="project" value="Ensembl"/>
</dbReference>
<proteinExistence type="inferred from homology"/>
<protein>
    <submittedName>
        <fullName evidence="13">Coiled-coil domain containing 103</fullName>
    </submittedName>
</protein>
<dbReference type="Proteomes" id="UP000018467">
    <property type="component" value="Unassembled WGS sequence"/>
</dbReference>
<keyword evidence="6" id="KW-0970">Cilium biogenesis/degradation</keyword>
<dbReference type="Ensembl" id="ENSAMXT00000045011.1">
    <property type="protein sequence ID" value="ENSAMXP00000032507.1"/>
    <property type="gene ID" value="ENSAMXG00000031189.1"/>
</dbReference>
<evidence type="ECO:0000256" key="10">
    <source>
        <dbReference type="ARBA" id="ARBA00049986"/>
    </source>
</evidence>
<keyword evidence="7" id="KW-0282">Flagellum</keyword>
<dbReference type="GO" id="GO:0036157">
    <property type="term" value="C:outer dynein arm"/>
    <property type="evidence" value="ECO:0007669"/>
    <property type="project" value="InterPro"/>
</dbReference>
<accession>A0A3B1IRB0</accession>
<evidence type="ECO:0000256" key="2">
    <source>
        <dbReference type="ARBA" id="ARBA00004230"/>
    </source>
</evidence>
<dbReference type="InParanoid" id="A0A3B1IRB0"/>
<organism evidence="13 14">
    <name type="scientific">Astyanax mexicanus</name>
    <name type="common">Blind cave fish</name>
    <name type="synonym">Astyanax fasciatus mexicanus</name>
    <dbReference type="NCBI Taxonomy" id="7994"/>
    <lineage>
        <taxon>Eukaryota</taxon>
        <taxon>Metazoa</taxon>
        <taxon>Chordata</taxon>
        <taxon>Craniata</taxon>
        <taxon>Vertebrata</taxon>
        <taxon>Euteleostomi</taxon>
        <taxon>Actinopterygii</taxon>
        <taxon>Neopterygii</taxon>
        <taxon>Teleostei</taxon>
        <taxon>Ostariophysi</taxon>
        <taxon>Characiformes</taxon>
        <taxon>Characoidei</taxon>
        <taxon>Acestrorhamphidae</taxon>
        <taxon>Acestrorhamphinae</taxon>
        <taxon>Astyanax</taxon>
    </lineage>
</organism>
<sequence length="240" mass="26865">MDNSGIIDFSALERELQAAVEADEKYHRENEAKFRAVQQNVATYEEFRDIVLASHLKPLDKQDKANAARKQPWNPVSAGNKERTAPTIEIIQTALSDFQPRTSSEFMRDWRRLDGGSLEKYGLLLRLGGGVLQGVFSAEVGFGLLGEFLVIISECLQSGDEAAVIGLLEGLSKTGRFGLNVSLLSKAEKEACRELFCRLWKTVEVDCTSHQIQDKPSEESNRHHIIKCLMDKYGICEIMS</sequence>
<keyword evidence="5" id="KW-0963">Cytoplasm</keyword>
<dbReference type="InterPro" id="IPR042422">
    <property type="entry name" value="CC103"/>
</dbReference>
<keyword evidence="9" id="KW-0966">Cell projection</keyword>
<dbReference type="STRING" id="7994.ENSAMXP00000032507"/>
<reference evidence="13" key="4">
    <citation type="submission" date="2025-09" db="UniProtKB">
        <authorList>
            <consortium name="Ensembl"/>
        </authorList>
    </citation>
    <scope>IDENTIFICATION</scope>
</reference>
<evidence type="ECO:0000313" key="14">
    <source>
        <dbReference type="Proteomes" id="UP000018467"/>
    </source>
</evidence>
<dbReference type="InterPro" id="IPR025986">
    <property type="entry name" value="RPAP3-like_C"/>
</dbReference>
<reference evidence="14" key="1">
    <citation type="submission" date="2013-03" db="EMBL/GenBank/DDBJ databases">
        <authorList>
            <person name="Jeffery W."/>
            <person name="Warren W."/>
            <person name="Wilson R.K."/>
        </authorList>
    </citation>
    <scope>NUCLEOTIDE SEQUENCE</scope>
    <source>
        <strain evidence="14">female</strain>
    </source>
</reference>
<comment type="function">
    <text evidence="1">Dynein-attachment factor required for cilia motility.</text>
</comment>
<evidence type="ECO:0000313" key="13">
    <source>
        <dbReference type="Ensembl" id="ENSAMXP00000032507.1"/>
    </source>
</evidence>
<dbReference type="InterPro" id="IPR031733">
    <property type="entry name" value="Dynein_attach_N"/>
</dbReference>
<keyword evidence="8" id="KW-0969">Cilium</keyword>
<name>A0A3B1IRB0_ASTMX</name>
<feature type="domain" description="RNA-polymerase II-associated protein 3-like C-terminal" evidence="11">
    <location>
        <begin position="99"/>
        <end position="189"/>
    </location>
</feature>
<comment type="subcellular location">
    <subcellularLocation>
        <location evidence="2">Cell projection</location>
        <location evidence="2">Cilium</location>
        <location evidence="2">Flagellum</location>
    </subcellularLocation>
    <subcellularLocation>
        <location evidence="3">Cytoplasm</location>
    </subcellularLocation>
</comment>
<reference evidence="14" key="2">
    <citation type="journal article" date="2014" name="Nat. Commun.">
        <title>The cavefish genome reveals candidate genes for eye loss.</title>
        <authorList>
            <person name="McGaugh S.E."/>
            <person name="Gross J.B."/>
            <person name="Aken B."/>
            <person name="Blin M."/>
            <person name="Borowsky R."/>
            <person name="Chalopin D."/>
            <person name="Hinaux H."/>
            <person name="Jeffery W.R."/>
            <person name="Keene A."/>
            <person name="Ma L."/>
            <person name="Minx P."/>
            <person name="Murphy D."/>
            <person name="O'Quin K.E."/>
            <person name="Retaux S."/>
            <person name="Rohner N."/>
            <person name="Searle S.M."/>
            <person name="Stahl B.A."/>
            <person name="Tabin C."/>
            <person name="Volff J.N."/>
            <person name="Yoshizawa M."/>
            <person name="Warren W.C."/>
        </authorList>
    </citation>
    <scope>NUCLEOTIDE SEQUENCE [LARGE SCALE GENOMIC DNA]</scope>
    <source>
        <strain evidence="14">female</strain>
    </source>
</reference>
<evidence type="ECO:0000256" key="1">
    <source>
        <dbReference type="ARBA" id="ARBA00004048"/>
    </source>
</evidence>